<reference evidence="9" key="1">
    <citation type="submission" date="2022-03" db="EMBL/GenBank/DDBJ databases">
        <title>Proposal of a novel genus Dryocolo and two novel species.</title>
        <authorList>
            <person name="Maddock D.W."/>
            <person name="Brady C.L."/>
            <person name="Denman S."/>
            <person name="Arnold D."/>
        </authorList>
    </citation>
    <scope>NUCLEOTIDE SEQUENCE</scope>
    <source>
        <strain evidence="9">H6W4</strain>
    </source>
</reference>
<organism evidence="9 10">
    <name type="scientific">Dryocola boscaweniae</name>
    <dbReference type="NCBI Taxonomy" id="2925397"/>
    <lineage>
        <taxon>Bacteria</taxon>
        <taxon>Pseudomonadati</taxon>
        <taxon>Pseudomonadota</taxon>
        <taxon>Gammaproteobacteria</taxon>
        <taxon>Enterobacterales</taxon>
        <taxon>Enterobacteriaceae</taxon>
        <taxon>Dryocola</taxon>
    </lineage>
</organism>
<dbReference type="Proteomes" id="UP001150641">
    <property type="component" value="Unassembled WGS sequence"/>
</dbReference>
<dbReference type="GO" id="GO:0043139">
    <property type="term" value="F:5'-3' DNA helicase activity"/>
    <property type="evidence" value="ECO:0007669"/>
    <property type="project" value="TreeGrafter"/>
</dbReference>
<dbReference type="InterPro" id="IPR024402">
    <property type="entry name" value="DUF2726"/>
</dbReference>
<dbReference type="InterPro" id="IPR047187">
    <property type="entry name" value="SF1_C_Upf1"/>
</dbReference>
<dbReference type="AlphaFoldDB" id="A0A9X3AB48"/>
<gene>
    <name evidence="9" type="ORF">MUA00_10065</name>
</gene>
<feature type="domain" description="DNA2/NAM7 helicase helicase" evidence="7">
    <location>
        <begin position="179"/>
        <end position="519"/>
    </location>
</feature>
<dbReference type="Pfam" id="PF13086">
    <property type="entry name" value="AAA_11"/>
    <property type="match status" value="1"/>
</dbReference>
<keyword evidence="4" id="KW-0347">Helicase</keyword>
<evidence type="ECO:0000256" key="3">
    <source>
        <dbReference type="ARBA" id="ARBA00022801"/>
    </source>
</evidence>
<feature type="domain" description="DNA2/NAM7 helicase-like C-terminal" evidence="8">
    <location>
        <begin position="623"/>
        <end position="704"/>
    </location>
</feature>
<sequence>MVSVYMDGKEKTSQLKDWKLWYDDRKGGLVLSCIYHSGKKYNRPLEDCEIIPTKPEIGSRLIKKGNAEVQTIESAITYGGKYTVVYYPGNARPYCMKTSEIDKITEAPANEKIIFDYFNRVAQARVAYSSEDKKHIAESVVRQLNKVLPCHPNSVLHAYCTGKNQHRDPLQKLIYPFGINESQLQAVEQAFSSQISLIEGPPGTGKTQTILNIIANILLNNKSVAVLSNNNSAVDNVYEKLEKAGLNYLFARLGSSDNRKQFFSSVPLGLPEAPASQPKLEDIEANGQKLKNQLIARNKVAQLQADIEELLIEQKYLHEWQREQTFPASQLIKNQRLTADKATDLMAWLHYLAEHPVTLRDRLELLFRFRIWRIKAINSPAKRQRLIRELQLYFYKKTLESKKAELDAQQKILQEGQFETLLNSLTSASMDYLKNHLHQHITDRQPFDEARYLQEFDAFLARYPIIGSSTHSIINSLPTRKLIDFVIIDEASQQDILPGILALGCARNVIIVGDRKQLPHVPVKIDIPAPAEYYDCVRYSLLGSIVGIFEHGLPTSLLKEHYRCHPKIIQFCNKQFYDNQLIPMTQDKGEQSMSLIITAKGNHTRKFTNLRELESLGPLEWDEKHNRGFIAPYNAQINLSKKVLPEDFIKATVHKFQGRECDEIIFSTVLDKKTAHGDKIDFVDDPHLVNVAVSRAKNNFTLVTGDEVFTMKNRHIAALVRYIEYYADESQIQRAPVVSAFDLLYSEYDRSLQKLQARLNPGDSKFKSEQIIAALLRDLLTKPDYQLIKFHTQIPLAQLISLANNVLTAREVEFVNQQASCDFVLYFKVGKTPLGVIEVDGGYHETPEQAERDRVKDSVLGKSGVPLLRLSTVESSIEDKLAAFVDDCLNHFTEKHITDTAV</sequence>
<dbReference type="CDD" id="cd18808">
    <property type="entry name" value="SF1_C_Upf1"/>
    <property type="match status" value="1"/>
</dbReference>
<evidence type="ECO:0000256" key="2">
    <source>
        <dbReference type="ARBA" id="ARBA00022741"/>
    </source>
</evidence>
<dbReference type="PANTHER" id="PTHR43788">
    <property type="entry name" value="DNA2/NAM7 HELICASE FAMILY MEMBER"/>
    <property type="match status" value="1"/>
</dbReference>
<keyword evidence="2" id="KW-0547">Nucleotide-binding</keyword>
<accession>A0A9X3AB48</accession>
<proteinExistence type="inferred from homology"/>
<evidence type="ECO:0000313" key="10">
    <source>
        <dbReference type="Proteomes" id="UP001150641"/>
    </source>
</evidence>
<keyword evidence="3" id="KW-0378">Hydrolase</keyword>
<dbReference type="Gene3D" id="3.40.50.300">
    <property type="entry name" value="P-loop containing nucleotide triphosphate hydrolases"/>
    <property type="match status" value="2"/>
</dbReference>
<evidence type="ECO:0000313" key="9">
    <source>
        <dbReference type="EMBL" id="MCT4702139.1"/>
    </source>
</evidence>
<evidence type="ECO:0000256" key="5">
    <source>
        <dbReference type="ARBA" id="ARBA00022840"/>
    </source>
</evidence>
<name>A0A9X3AB48_9ENTR</name>
<dbReference type="InterPro" id="IPR050534">
    <property type="entry name" value="Coronavir_polyprotein_1ab"/>
</dbReference>
<dbReference type="InterPro" id="IPR041679">
    <property type="entry name" value="DNA2/NAM7-like_C"/>
</dbReference>
<dbReference type="InterPro" id="IPR027417">
    <property type="entry name" value="P-loop_NTPase"/>
</dbReference>
<dbReference type="CDD" id="cd17934">
    <property type="entry name" value="DEXXQc_Upf1-like"/>
    <property type="match status" value="1"/>
</dbReference>
<comment type="similarity">
    <text evidence="1">Belongs to the DNA2/NAM7 helicase family.</text>
</comment>
<keyword evidence="10" id="KW-1185">Reference proteome</keyword>
<dbReference type="GO" id="GO:0016787">
    <property type="term" value="F:hydrolase activity"/>
    <property type="evidence" value="ECO:0007669"/>
    <property type="project" value="UniProtKB-KW"/>
</dbReference>
<dbReference type="GO" id="GO:0005524">
    <property type="term" value="F:ATP binding"/>
    <property type="evidence" value="ECO:0007669"/>
    <property type="project" value="UniProtKB-KW"/>
</dbReference>
<dbReference type="Pfam" id="PF10881">
    <property type="entry name" value="DUF2726"/>
    <property type="match status" value="1"/>
</dbReference>
<feature type="domain" description="DUF2726" evidence="6">
    <location>
        <begin position="789"/>
        <end position="882"/>
    </location>
</feature>
<dbReference type="SUPFAM" id="SSF52540">
    <property type="entry name" value="P-loop containing nucleoside triphosphate hydrolases"/>
    <property type="match status" value="1"/>
</dbReference>
<dbReference type="InterPro" id="IPR041677">
    <property type="entry name" value="DNA2/NAM7_AAA_11"/>
</dbReference>
<dbReference type="PANTHER" id="PTHR43788:SF8">
    <property type="entry name" value="DNA-BINDING PROTEIN SMUBP-2"/>
    <property type="match status" value="1"/>
</dbReference>
<dbReference type="Gene3D" id="3.40.960.10">
    <property type="entry name" value="VSR Endonuclease"/>
    <property type="match status" value="1"/>
</dbReference>
<keyword evidence="5" id="KW-0067">ATP-binding</keyword>
<evidence type="ECO:0000259" key="6">
    <source>
        <dbReference type="Pfam" id="PF10881"/>
    </source>
</evidence>
<evidence type="ECO:0000259" key="7">
    <source>
        <dbReference type="Pfam" id="PF13086"/>
    </source>
</evidence>
<dbReference type="Pfam" id="PF13087">
    <property type="entry name" value="AAA_12"/>
    <property type="match status" value="1"/>
</dbReference>
<dbReference type="EMBL" id="JALHAP010000077">
    <property type="protein sequence ID" value="MCT4702139.1"/>
    <property type="molecule type" value="Genomic_DNA"/>
</dbReference>
<protein>
    <submittedName>
        <fullName evidence="9">AAA domain-containing protein</fullName>
    </submittedName>
</protein>
<evidence type="ECO:0000256" key="4">
    <source>
        <dbReference type="ARBA" id="ARBA00022806"/>
    </source>
</evidence>
<evidence type="ECO:0000256" key="1">
    <source>
        <dbReference type="ARBA" id="ARBA00007913"/>
    </source>
</evidence>
<evidence type="ECO:0000259" key="8">
    <source>
        <dbReference type="Pfam" id="PF13087"/>
    </source>
</evidence>
<comment type="caution">
    <text evidence="9">The sequence shown here is derived from an EMBL/GenBank/DDBJ whole genome shotgun (WGS) entry which is preliminary data.</text>
</comment>
<dbReference type="RefSeq" id="WP_271123102.1">
    <property type="nucleotide sequence ID" value="NZ_JALHAN010000064.1"/>
</dbReference>